<dbReference type="GO" id="GO:0031640">
    <property type="term" value="P:killing of cells of another organism"/>
    <property type="evidence" value="ECO:0007669"/>
    <property type="project" value="UniProtKB-KW"/>
</dbReference>
<comment type="caution">
    <text evidence="3">The sequence shown here is derived from an EMBL/GenBank/DDBJ whole genome shotgun (WGS) entry which is preliminary data.</text>
</comment>
<dbReference type="GO" id="GO:0016746">
    <property type="term" value="F:acyltransferase activity"/>
    <property type="evidence" value="ECO:0007669"/>
    <property type="project" value="UniProtKB-UniRule"/>
</dbReference>
<gene>
    <name evidence="3" type="ORF">L9X51_12575</name>
</gene>
<keyword evidence="2" id="KW-0963">Cytoplasm</keyword>
<evidence type="ECO:0000313" key="3">
    <source>
        <dbReference type="EMBL" id="MDE1347264.1"/>
    </source>
</evidence>
<evidence type="ECO:0000313" key="4">
    <source>
        <dbReference type="Proteomes" id="UP001140978"/>
    </source>
</evidence>
<dbReference type="EC" id="2.3.1.-" evidence="2"/>
<dbReference type="GO" id="GO:0009404">
    <property type="term" value="P:toxin metabolic process"/>
    <property type="evidence" value="ECO:0007669"/>
    <property type="project" value="UniProtKB-UniRule"/>
</dbReference>
<comment type="subcellular location">
    <subcellularLocation>
        <location evidence="2">Cytoplasm</location>
    </subcellularLocation>
</comment>
<organism evidence="3 4">
    <name type="scientific">Vibrio aestuarianus</name>
    <dbReference type="NCBI Taxonomy" id="28171"/>
    <lineage>
        <taxon>Bacteria</taxon>
        <taxon>Pseudomonadati</taxon>
        <taxon>Pseudomonadota</taxon>
        <taxon>Gammaproteobacteria</taxon>
        <taxon>Vibrionales</taxon>
        <taxon>Vibrionaceae</taxon>
        <taxon>Vibrio</taxon>
    </lineage>
</organism>
<dbReference type="AlphaFoldDB" id="A0A9X4IXK3"/>
<keyword evidence="2" id="KW-0808">Transferase</keyword>
<proteinExistence type="inferred from homology"/>
<dbReference type="Proteomes" id="UP001140978">
    <property type="component" value="Unassembled WGS sequence"/>
</dbReference>
<sequence length="153" mass="18143">MVVRVDTSELKKEELHKVVVGVMLLSQYSPLHKKYTVEQWYQRIVRSIELNQFCYYESENCRPVAFCNWAFLSEQSKKEILREGRQISHSDWNSGKHVFIPELIAPHGHVKEVVEDLRNRILKPYRGQRASTFRIKIDKKNRTLVRVAQSFLI</sequence>
<dbReference type="PRINTS" id="PR01489">
    <property type="entry name" value="RTXTOXINC"/>
</dbReference>
<accession>A0A9X4IXK3</accession>
<dbReference type="GO" id="GO:0005737">
    <property type="term" value="C:cytoplasm"/>
    <property type="evidence" value="ECO:0007669"/>
    <property type="project" value="UniProtKB-SubCell"/>
</dbReference>
<dbReference type="EMBL" id="JAKNAX010000034">
    <property type="protein sequence ID" value="MDE1347264.1"/>
    <property type="molecule type" value="Genomic_DNA"/>
</dbReference>
<keyword evidence="2" id="KW-0012">Acyltransferase</keyword>
<dbReference type="RefSeq" id="WP_171980941.1">
    <property type="nucleotide sequence ID" value="NZ_JAKNAV010000028.1"/>
</dbReference>
<name>A0A9X4IXK3_9VIBR</name>
<evidence type="ECO:0000256" key="2">
    <source>
        <dbReference type="RuleBase" id="RU368102"/>
    </source>
</evidence>
<comment type="similarity">
    <text evidence="1 2">Belongs to the RTX toxin acyltransferase family.</text>
</comment>
<reference evidence="3" key="1">
    <citation type="submission" date="2022-02" db="EMBL/GenBank/DDBJ databases">
        <title>Emergence and expansion in Europe of a Vibrio aestuarianus clonal complex pathogenic for oysters.</title>
        <authorList>
            <person name="Mesnil A."/>
            <person name="Travers M.-A."/>
        </authorList>
    </citation>
    <scope>NUCLEOTIDE SEQUENCE</scope>
    <source>
        <strain evidence="3">19_064_15T1</strain>
    </source>
</reference>
<dbReference type="InterPro" id="IPR003996">
    <property type="entry name" value="RTX_toxin-activating_protC_bac"/>
</dbReference>
<evidence type="ECO:0000256" key="1">
    <source>
        <dbReference type="ARBA" id="ARBA00005686"/>
    </source>
</evidence>
<protein>
    <recommendedName>
        <fullName evidence="2">RTX toxin-activating lysine-acyltransferase</fullName>
        <ecNumber evidence="2">2.3.1.-</ecNumber>
    </recommendedName>
</protein>
<keyword evidence="2" id="KW-0204">Cytolysis</keyword>
<comment type="function">
    <text evidence="2">Involved in fatty acylation of protoxin at internal lysine residues, thereby converting it to the active toxin.</text>
</comment>
<dbReference type="Pfam" id="PF02794">
    <property type="entry name" value="HlyC"/>
    <property type="match status" value="1"/>
</dbReference>